<dbReference type="RefSeq" id="WP_046870965.1">
    <property type="nucleotide sequence ID" value="NZ_BAAAXI010000020.1"/>
</dbReference>
<evidence type="ECO:0000313" key="5">
    <source>
        <dbReference type="EMBL" id="AMV67111.1"/>
    </source>
</evidence>
<dbReference type="EMBL" id="CP012275">
    <property type="protein sequence ID" value="AMV63002.1"/>
    <property type="molecule type" value="Genomic_DNA"/>
</dbReference>
<keyword evidence="6" id="KW-1185">Reference proteome</keyword>
<evidence type="ECO:0000256" key="2">
    <source>
        <dbReference type="ARBA" id="ARBA00023315"/>
    </source>
</evidence>
<dbReference type="GO" id="GO:0016747">
    <property type="term" value="F:acyltransferase activity, transferring groups other than amino-acyl groups"/>
    <property type="evidence" value="ECO:0007669"/>
    <property type="project" value="InterPro"/>
</dbReference>
<evidence type="ECO:0000259" key="3">
    <source>
        <dbReference type="PROSITE" id="PS51186"/>
    </source>
</evidence>
<name>A0A0R2HLC4_9LACO</name>
<dbReference type="Gene3D" id="3.40.630.30">
    <property type="match status" value="1"/>
</dbReference>
<organism evidence="4 7">
    <name type="scientific">Pediococcus damnosus</name>
    <dbReference type="NCBI Taxonomy" id="51663"/>
    <lineage>
        <taxon>Bacteria</taxon>
        <taxon>Bacillati</taxon>
        <taxon>Bacillota</taxon>
        <taxon>Bacilli</taxon>
        <taxon>Lactobacillales</taxon>
        <taxon>Lactobacillaceae</taxon>
        <taxon>Pediococcus</taxon>
    </lineage>
</organism>
<dbReference type="EMBL" id="CP012288">
    <property type="protein sequence ID" value="AMV67111.1"/>
    <property type="molecule type" value="Genomic_DNA"/>
</dbReference>
<evidence type="ECO:0000313" key="6">
    <source>
        <dbReference type="Proteomes" id="UP000076244"/>
    </source>
</evidence>
<evidence type="ECO:0000256" key="1">
    <source>
        <dbReference type="ARBA" id="ARBA00022679"/>
    </source>
</evidence>
<evidence type="ECO:0000313" key="7">
    <source>
        <dbReference type="Proteomes" id="UP000076405"/>
    </source>
</evidence>
<dbReference type="SUPFAM" id="SSF55729">
    <property type="entry name" value="Acyl-CoA N-acyltransferases (Nat)"/>
    <property type="match status" value="1"/>
</dbReference>
<dbReference type="AlphaFoldDB" id="A0A0R2HLC4"/>
<feature type="domain" description="N-acetyltransferase" evidence="3">
    <location>
        <begin position="7"/>
        <end position="144"/>
    </location>
</feature>
<keyword evidence="1" id="KW-0808">Transferase</keyword>
<keyword evidence="2" id="KW-0012">Acyltransferase</keyword>
<dbReference type="PANTHER" id="PTHR43800:SF1">
    <property type="entry name" value="PEPTIDYL-LYSINE N-ACETYLTRANSFERASE YJAB"/>
    <property type="match status" value="1"/>
</dbReference>
<dbReference type="GeneID" id="57276319"/>
<reference evidence="6 7" key="1">
    <citation type="journal article" date="2016" name="PLoS ONE">
        <title>The Identification of Novel Diagnostic Marker Genes for the Detection of Beer Spoiling Pediococcus damnosus Strains Using the BlAst Diagnostic Gene findEr.</title>
        <authorList>
            <person name="Behr J."/>
            <person name="Geissler A.J."/>
            <person name="Schmid J."/>
            <person name="Zehe A."/>
            <person name="Vogel R.F."/>
        </authorList>
    </citation>
    <scope>NUCLEOTIDE SEQUENCE [LARGE SCALE GENOMIC DNA]</scope>
    <source>
        <strain evidence="4 7">TMW 2.1533</strain>
        <strain evidence="5 6">TMW 2.1535</strain>
    </source>
</reference>
<dbReference type="Proteomes" id="UP000076405">
    <property type="component" value="Chromosome"/>
</dbReference>
<dbReference type="Proteomes" id="UP000076244">
    <property type="component" value="Chromosome"/>
</dbReference>
<dbReference type="KEGG" id="pdm:ADU72_1178"/>
<dbReference type="PROSITE" id="PS51186">
    <property type="entry name" value="GNAT"/>
    <property type="match status" value="1"/>
</dbReference>
<dbReference type="CDD" id="cd04301">
    <property type="entry name" value="NAT_SF"/>
    <property type="match status" value="1"/>
</dbReference>
<dbReference type="PANTHER" id="PTHR43800">
    <property type="entry name" value="PEPTIDYL-LYSINE N-ACETYLTRANSFERASE YJAB"/>
    <property type="match status" value="1"/>
</dbReference>
<sequence length="152" mass="17274">MKSTKNITILPATASDNSELAEIYLQSRIATFSWVKNPQSTDFIRDSKDEFILKAILDNRIVGFLSFYSQENFIHLLFIDPAYIHFGIGSQLLSAIRQLATAPVTLNCVRQNHDALAFYKTKGFKIVGKSLWKSPAYYTLMDTKKEDYPLLG</sequence>
<proteinExistence type="predicted"/>
<dbReference type="InterPro" id="IPR016181">
    <property type="entry name" value="Acyl_CoA_acyltransferase"/>
</dbReference>
<evidence type="ECO:0000313" key="4">
    <source>
        <dbReference type="EMBL" id="AMV63002.1"/>
    </source>
</evidence>
<protein>
    <submittedName>
        <fullName evidence="4">Acetyltransferase (Putative)</fullName>
    </submittedName>
</protein>
<accession>A0A0R2HLC4</accession>
<dbReference type="Pfam" id="PF00583">
    <property type="entry name" value="Acetyltransf_1"/>
    <property type="match status" value="1"/>
</dbReference>
<dbReference type="OrthoDB" id="9788755at2"/>
<dbReference type="InterPro" id="IPR000182">
    <property type="entry name" value="GNAT_dom"/>
</dbReference>
<gene>
    <name evidence="4" type="ORF">ADU70_1518</name>
    <name evidence="5" type="ORF">ADU72_1178</name>
</gene>